<feature type="compositionally biased region" description="Basic and acidic residues" evidence="1">
    <location>
        <begin position="277"/>
        <end position="290"/>
    </location>
</feature>
<proteinExistence type="predicted"/>
<feature type="compositionally biased region" description="Low complexity" evidence="1">
    <location>
        <begin position="86"/>
        <end position="99"/>
    </location>
</feature>
<evidence type="ECO:0000313" key="3">
    <source>
        <dbReference type="Proteomes" id="UP000815325"/>
    </source>
</evidence>
<feature type="region of interest" description="Disordered" evidence="1">
    <location>
        <begin position="145"/>
        <end position="179"/>
    </location>
</feature>
<feature type="non-terminal residue" evidence="2">
    <location>
        <position position="290"/>
    </location>
</feature>
<evidence type="ECO:0000256" key="1">
    <source>
        <dbReference type="SAM" id="MobiDB-lite"/>
    </source>
</evidence>
<reference evidence="2" key="1">
    <citation type="submission" date="2017-08" db="EMBL/GenBank/DDBJ databases">
        <authorList>
            <person name="Polle J.E."/>
            <person name="Barry K."/>
            <person name="Cushman J."/>
            <person name="Schmutz J."/>
            <person name="Tran D."/>
            <person name="Hathwaick L.T."/>
            <person name="Yim W.C."/>
            <person name="Jenkins J."/>
            <person name="Mckie-Krisberg Z.M."/>
            <person name="Prochnik S."/>
            <person name="Lindquist E."/>
            <person name="Dockter R.B."/>
            <person name="Adam C."/>
            <person name="Molina H."/>
            <person name="Bunkerborg J."/>
            <person name="Jin E."/>
            <person name="Buchheim M."/>
            <person name="Magnuson J."/>
        </authorList>
    </citation>
    <scope>NUCLEOTIDE SEQUENCE</scope>
    <source>
        <strain evidence="2">CCAP 19/18</strain>
    </source>
</reference>
<accession>A0ABQ7FXI5</accession>
<sequence length="290" mass="31366">MTVDSNKQLLVQLSREYEAMRRANADIDYQSWVISRLREATKSLNSGVQLHRQQGPSGNQQLCSPPHTAAAAHQRLSPGHPVRDQAMSIPPAAAPSATIPHPPQLDFSRNMQPAGEPWHAPLTPAINGSSHYLALPGGGQAGFAVSRPAGLPSSKNPTYRVRPSRPGPKGCNGYSWRGDDLPQELLEQGVSAVQPGQGACFGGQDAAHPRNGHSAAPRQHSRRAGASHCLQDAAERERRLALSTALAKERVALGLHHERRHQQHQKQQGEVEGAGLRGDDRGPAERRWAQ</sequence>
<protein>
    <submittedName>
        <fullName evidence="2">Uncharacterized protein</fullName>
    </submittedName>
</protein>
<gene>
    <name evidence="2" type="ORF">DUNSADRAFT_1434</name>
</gene>
<organism evidence="2 3">
    <name type="scientific">Dunaliella salina</name>
    <name type="common">Green alga</name>
    <name type="synonym">Protococcus salinus</name>
    <dbReference type="NCBI Taxonomy" id="3046"/>
    <lineage>
        <taxon>Eukaryota</taxon>
        <taxon>Viridiplantae</taxon>
        <taxon>Chlorophyta</taxon>
        <taxon>core chlorophytes</taxon>
        <taxon>Chlorophyceae</taxon>
        <taxon>CS clade</taxon>
        <taxon>Chlamydomonadales</taxon>
        <taxon>Dunaliellaceae</taxon>
        <taxon>Dunaliella</taxon>
    </lineage>
</organism>
<feature type="region of interest" description="Disordered" evidence="1">
    <location>
        <begin position="194"/>
        <end position="231"/>
    </location>
</feature>
<keyword evidence="3" id="KW-1185">Reference proteome</keyword>
<comment type="caution">
    <text evidence="2">The sequence shown here is derived from an EMBL/GenBank/DDBJ whole genome shotgun (WGS) entry which is preliminary data.</text>
</comment>
<evidence type="ECO:0000313" key="2">
    <source>
        <dbReference type="EMBL" id="KAF5827051.1"/>
    </source>
</evidence>
<feature type="compositionally biased region" description="Polar residues" evidence="1">
    <location>
        <begin position="47"/>
        <end position="63"/>
    </location>
</feature>
<dbReference type="EMBL" id="MU070609">
    <property type="protein sequence ID" value="KAF5827051.1"/>
    <property type="molecule type" value="Genomic_DNA"/>
</dbReference>
<name>A0ABQ7FXI5_DUNSA</name>
<feature type="region of interest" description="Disordered" evidence="1">
    <location>
        <begin position="47"/>
        <end position="123"/>
    </location>
</feature>
<dbReference type="Proteomes" id="UP000815325">
    <property type="component" value="Unassembled WGS sequence"/>
</dbReference>
<feature type="region of interest" description="Disordered" evidence="1">
    <location>
        <begin position="253"/>
        <end position="290"/>
    </location>
</feature>